<evidence type="ECO:0000256" key="7">
    <source>
        <dbReference type="ARBA" id="ARBA00023098"/>
    </source>
</evidence>
<keyword evidence="3 10" id="KW-0808">Transferase</keyword>
<evidence type="ECO:0000256" key="10">
    <source>
        <dbReference type="RuleBase" id="RU361115"/>
    </source>
</evidence>
<keyword evidence="9 10" id="KW-0275">Fatty acid biosynthesis</keyword>
<feature type="transmembrane region" description="Helical" evidence="10">
    <location>
        <begin position="204"/>
        <end position="225"/>
    </location>
</feature>
<proteinExistence type="evidence at transcript level"/>
<dbReference type="EC" id="2.3.1.199" evidence="10"/>
<comment type="subcellular location">
    <subcellularLocation>
        <location evidence="1">Membrane</location>
        <topology evidence="1">Multi-pass membrane protein</topology>
    </subcellularLocation>
</comment>
<keyword evidence="2 10" id="KW-0444">Lipid biosynthesis</keyword>
<dbReference type="PANTHER" id="PTHR11157">
    <property type="entry name" value="FATTY ACID ACYL TRANSFERASE-RELATED"/>
    <property type="match status" value="1"/>
</dbReference>
<evidence type="ECO:0000256" key="2">
    <source>
        <dbReference type="ARBA" id="ARBA00022516"/>
    </source>
</evidence>
<dbReference type="AlphaFoldDB" id="A0A6F9DBR6"/>
<dbReference type="GO" id="GO:0042761">
    <property type="term" value="P:very long-chain fatty acid biosynthetic process"/>
    <property type="evidence" value="ECO:0007669"/>
    <property type="project" value="TreeGrafter"/>
</dbReference>
<feature type="transmembrane region" description="Helical" evidence="10">
    <location>
        <begin position="231"/>
        <end position="253"/>
    </location>
</feature>
<protein>
    <recommendedName>
        <fullName evidence="10">Elongation of very long chain fatty acids protein</fullName>
        <ecNumber evidence="10">2.3.1.199</ecNumber>
    </recommendedName>
    <alternativeName>
        <fullName evidence="10">Very-long-chain 3-oxoacyl-CoA synthase</fullName>
    </alternativeName>
</protein>
<sequence length="278" mass="32629">MEFSWRSAVALYKTAIDERADPRTAQWPLVHSPWNPITAAALYLYFCINVRRLTAKMPTYQIRPLLIAYNALMVALSLYMTYEFFVTAYLSDYNLLCQAVDYSPTPLPTRMASVCWLYYASKYLELVETVMFSLRKKYSQITFLHVYHHTSMLFVWWLAAKYLPGGQSFLFGGINSFVHTVMYTYYGLSAFGPHMQKYLWWKKYITVLQLSQFVILFFFCIQSLVTGCPYAPWMCKLMIGYAVTLLLLFLNFYMQAYIFQKKTTENGKVQMNGHQKHN</sequence>
<comment type="catalytic activity">
    <reaction evidence="10">
        <text>a very-long-chain acyl-CoA + malonyl-CoA + H(+) = a very-long-chain 3-oxoacyl-CoA + CO2 + CoA</text>
        <dbReference type="Rhea" id="RHEA:32727"/>
        <dbReference type="ChEBI" id="CHEBI:15378"/>
        <dbReference type="ChEBI" id="CHEBI:16526"/>
        <dbReference type="ChEBI" id="CHEBI:57287"/>
        <dbReference type="ChEBI" id="CHEBI:57384"/>
        <dbReference type="ChEBI" id="CHEBI:90725"/>
        <dbReference type="ChEBI" id="CHEBI:90736"/>
        <dbReference type="EC" id="2.3.1.199"/>
    </reaction>
</comment>
<dbReference type="PANTHER" id="PTHR11157:SF126">
    <property type="entry name" value="ELONGATION OF VERY LONG CHAIN FATTY ACIDS PROTEIN"/>
    <property type="match status" value="1"/>
</dbReference>
<dbReference type="GO" id="GO:0019367">
    <property type="term" value="P:fatty acid elongation, saturated fatty acid"/>
    <property type="evidence" value="ECO:0007669"/>
    <property type="project" value="TreeGrafter"/>
</dbReference>
<evidence type="ECO:0000256" key="4">
    <source>
        <dbReference type="ARBA" id="ARBA00022692"/>
    </source>
</evidence>
<dbReference type="GO" id="GO:0009922">
    <property type="term" value="F:fatty acid elongase activity"/>
    <property type="evidence" value="ECO:0007669"/>
    <property type="project" value="UniProtKB-EC"/>
</dbReference>
<organism evidence="11">
    <name type="scientific">Phallusia mammillata</name>
    <dbReference type="NCBI Taxonomy" id="59560"/>
    <lineage>
        <taxon>Eukaryota</taxon>
        <taxon>Metazoa</taxon>
        <taxon>Chordata</taxon>
        <taxon>Tunicata</taxon>
        <taxon>Ascidiacea</taxon>
        <taxon>Phlebobranchia</taxon>
        <taxon>Ascidiidae</taxon>
        <taxon>Phallusia</taxon>
    </lineage>
</organism>
<dbReference type="InterPro" id="IPR002076">
    <property type="entry name" value="ELO_fam"/>
</dbReference>
<dbReference type="GO" id="GO:0034625">
    <property type="term" value="P:fatty acid elongation, monounsaturated fatty acid"/>
    <property type="evidence" value="ECO:0007669"/>
    <property type="project" value="TreeGrafter"/>
</dbReference>
<evidence type="ECO:0000256" key="3">
    <source>
        <dbReference type="ARBA" id="ARBA00022679"/>
    </source>
</evidence>
<feature type="transmembrane region" description="Helical" evidence="10">
    <location>
        <begin position="169"/>
        <end position="192"/>
    </location>
</feature>
<evidence type="ECO:0000256" key="6">
    <source>
        <dbReference type="ARBA" id="ARBA00022989"/>
    </source>
</evidence>
<dbReference type="Pfam" id="PF01151">
    <property type="entry name" value="ELO"/>
    <property type="match status" value="1"/>
</dbReference>
<keyword evidence="5 10" id="KW-0276">Fatty acid metabolism</keyword>
<feature type="transmembrane region" description="Helical" evidence="10">
    <location>
        <begin position="146"/>
        <end position="163"/>
    </location>
</feature>
<evidence type="ECO:0000256" key="1">
    <source>
        <dbReference type="ARBA" id="ARBA00004141"/>
    </source>
</evidence>
<feature type="transmembrane region" description="Helical" evidence="10">
    <location>
        <begin position="62"/>
        <end position="82"/>
    </location>
</feature>
<dbReference type="GO" id="GO:0030148">
    <property type="term" value="P:sphingolipid biosynthetic process"/>
    <property type="evidence" value="ECO:0007669"/>
    <property type="project" value="TreeGrafter"/>
</dbReference>
<dbReference type="InterPro" id="IPR030457">
    <property type="entry name" value="ELO_CS"/>
</dbReference>
<feature type="transmembrane region" description="Helical" evidence="10">
    <location>
        <begin position="116"/>
        <end position="134"/>
    </location>
</feature>
<reference evidence="11" key="1">
    <citation type="submission" date="2020-04" db="EMBL/GenBank/DDBJ databases">
        <authorList>
            <person name="Neveu A P."/>
        </authorList>
    </citation>
    <scope>NUCLEOTIDE SEQUENCE</scope>
    <source>
        <tissue evidence="11">Whole embryo</tissue>
    </source>
</reference>
<feature type="transmembrane region" description="Helical" evidence="10">
    <location>
        <begin position="33"/>
        <end position="50"/>
    </location>
</feature>
<evidence type="ECO:0000256" key="5">
    <source>
        <dbReference type="ARBA" id="ARBA00022832"/>
    </source>
</evidence>
<name>A0A6F9DBR6_9ASCI</name>
<dbReference type="GO" id="GO:0034626">
    <property type="term" value="P:fatty acid elongation, polyunsaturated fatty acid"/>
    <property type="evidence" value="ECO:0007669"/>
    <property type="project" value="TreeGrafter"/>
</dbReference>
<keyword evidence="6 10" id="KW-1133">Transmembrane helix</keyword>
<comment type="similarity">
    <text evidence="10">Belongs to the ELO family.</text>
</comment>
<gene>
    <name evidence="11" type="primary">Elovl4-002</name>
</gene>
<accession>A0A6F9DBR6</accession>
<evidence type="ECO:0000256" key="9">
    <source>
        <dbReference type="ARBA" id="ARBA00023160"/>
    </source>
</evidence>
<keyword evidence="8 10" id="KW-0472">Membrane</keyword>
<evidence type="ECO:0000256" key="8">
    <source>
        <dbReference type="ARBA" id="ARBA00023136"/>
    </source>
</evidence>
<evidence type="ECO:0000313" key="11">
    <source>
        <dbReference type="EMBL" id="CAB3242177.1"/>
    </source>
</evidence>
<dbReference type="PROSITE" id="PS01188">
    <property type="entry name" value="ELO"/>
    <property type="match status" value="1"/>
</dbReference>
<dbReference type="EMBL" id="LR784829">
    <property type="protein sequence ID" value="CAB3242177.1"/>
    <property type="molecule type" value="mRNA"/>
</dbReference>
<dbReference type="GO" id="GO:0005789">
    <property type="term" value="C:endoplasmic reticulum membrane"/>
    <property type="evidence" value="ECO:0007669"/>
    <property type="project" value="TreeGrafter"/>
</dbReference>
<keyword evidence="7 10" id="KW-0443">Lipid metabolism</keyword>
<keyword evidence="4 10" id="KW-0812">Transmembrane</keyword>